<gene>
    <name evidence="2" type="ORF">LMG29542_02723</name>
</gene>
<dbReference type="Proteomes" id="UP000494363">
    <property type="component" value="Unassembled WGS sequence"/>
</dbReference>
<dbReference type="AlphaFoldDB" id="A0A6J5DQN4"/>
<evidence type="ECO:0000313" key="2">
    <source>
        <dbReference type="EMBL" id="CAB3755897.1"/>
    </source>
</evidence>
<evidence type="ECO:0000313" key="3">
    <source>
        <dbReference type="Proteomes" id="UP000494363"/>
    </source>
</evidence>
<feature type="transmembrane region" description="Helical" evidence="1">
    <location>
        <begin position="195"/>
        <end position="215"/>
    </location>
</feature>
<protein>
    <recommendedName>
        <fullName evidence="4">Pilus assembly protein PilO</fullName>
    </recommendedName>
</protein>
<organism evidence="2 3">
    <name type="scientific">Paraburkholderia humisilvae</name>
    <dbReference type="NCBI Taxonomy" id="627669"/>
    <lineage>
        <taxon>Bacteria</taxon>
        <taxon>Pseudomonadati</taxon>
        <taxon>Pseudomonadota</taxon>
        <taxon>Betaproteobacteria</taxon>
        <taxon>Burkholderiales</taxon>
        <taxon>Burkholderiaceae</taxon>
        <taxon>Paraburkholderia</taxon>
    </lineage>
</organism>
<sequence length="457" mass="50298">MASVLKARRRKPSVSAPVRFSVQVVEINNRTFVSDLFWQPLSNARNYMAEARTLGKKHEWDIVAVRRGTRVQAGFAPRKSAALKGMYSLAASLAAQLGDSWLGAFTLNDGRYVVTAVYERMICIGFDTICNAEEAKRLLANAVTLHQFDDDAIYAPPELEFSSHSRDIYQLLTAKTVRKEHRLKQLTFGLTKRELAIAVSSVLVLVAGVAGYAWYSNRQAEEAARIAAQQRLAQQRRLDELNAKARQKLGVKALVHPWASSAGAYDYVTSCVATEDRFQLSIAGWPLAEILCDGHTATATYSRAEGLTVDGFITEARDLYGEEPHISGEDQNSGTVKVKLEPPVAGDEKLKLPDDLMPHFHSYFEGAVIPVTVSEVPVKLAKPADVPGQPPSPAPVATWRQYSFNYSDGLPPTYHFARLKGALSGLEGVRIEKITETVDAQAGSATWKVEGFIYAQK</sequence>
<name>A0A6J5DQN4_9BURK</name>
<reference evidence="2 3" key="1">
    <citation type="submission" date="2020-04" db="EMBL/GenBank/DDBJ databases">
        <authorList>
            <person name="De Canck E."/>
        </authorList>
    </citation>
    <scope>NUCLEOTIDE SEQUENCE [LARGE SCALE GENOMIC DNA]</scope>
    <source>
        <strain evidence="2 3">LMG 29542</strain>
    </source>
</reference>
<keyword evidence="3" id="KW-1185">Reference proteome</keyword>
<keyword evidence="1" id="KW-1133">Transmembrane helix</keyword>
<keyword evidence="1" id="KW-0472">Membrane</keyword>
<dbReference type="RefSeq" id="WP_175226980.1">
    <property type="nucleotide sequence ID" value="NZ_CADIKH010000011.1"/>
</dbReference>
<dbReference type="EMBL" id="CADIKH010000011">
    <property type="protein sequence ID" value="CAB3755897.1"/>
    <property type="molecule type" value="Genomic_DNA"/>
</dbReference>
<accession>A0A6J5DQN4</accession>
<evidence type="ECO:0000256" key="1">
    <source>
        <dbReference type="SAM" id="Phobius"/>
    </source>
</evidence>
<proteinExistence type="predicted"/>
<dbReference type="InterPro" id="IPR009663">
    <property type="entry name" value="PAP_PilO"/>
</dbReference>
<evidence type="ECO:0008006" key="4">
    <source>
        <dbReference type="Google" id="ProtNLM"/>
    </source>
</evidence>
<keyword evidence="1" id="KW-0812">Transmembrane</keyword>
<dbReference type="Pfam" id="PF06864">
    <property type="entry name" value="PAP_PilO"/>
    <property type="match status" value="1"/>
</dbReference>